<sequence>MGDVSHLISATVSGVTSGFRFPGQRNSDIQALVENLWLIPYRMIKLTLESCLLRQYEDNGKDFMLDSGRMLKIFPDRCRGYSTRGSSQDIYSAFAAYDACSHLITNFGTTCVCRIPRHLREGEIVECVHIVAVRAVQVGIDC</sequence>
<name>A0A978VT65_ZIZJJ</name>
<accession>A0A978VT65</accession>
<reference evidence="1" key="1">
    <citation type="journal article" date="2021" name="Front. Plant Sci.">
        <title>Chromosome-Scale Genome Assembly for Chinese Sour Jujube and Insights Into Its Genome Evolution and Domestication Signature.</title>
        <authorList>
            <person name="Shen L.-Y."/>
            <person name="Luo H."/>
            <person name="Wang X.-L."/>
            <person name="Wang X.-M."/>
            <person name="Qiu X.-J."/>
            <person name="Liu H."/>
            <person name="Zhou S.-S."/>
            <person name="Jia K.-H."/>
            <person name="Nie S."/>
            <person name="Bao Y.-T."/>
            <person name="Zhang R.-G."/>
            <person name="Yun Q.-Z."/>
            <person name="Chai Y.-H."/>
            <person name="Lu J.-Y."/>
            <person name="Li Y."/>
            <person name="Zhao S.-W."/>
            <person name="Mao J.-F."/>
            <person name="Jia S.-G."/>
            <person name="Mao Y.-M."/>
        </authorList>
    </citation>
    <scope>NUCLEOTIDE SEQUENCE</scope>
    <source>
        <strain evidence="1">AT0</strain>
        <tissue evidence="1">Leaf</tissue>
    </source>
</reference>
<evidence type="ECO:0000313" key="1">
    <source>
        <dbReference type="EMBL" id="KAH7542010.1"/>
    </source>
</evidence>
<organism evidence="1 2">
    <name type="scientific">Ziziphus jujuba var. spinosa</name>
    <dbReference type="NCBI Taxonomy" id="714518"/>
    <lineage>
        <taxon>Eukaryota</taxon>
        <taxon>Viridiplantae</taxon>
        <taxon>Streptophyta</taxon>
        <taxon>Embryophyta</taxon>
        <taxon>Tracheophyta</taxon>
        <taxon>Spermatophyta</taxon>
        <taxon>Magnoliopsida</taxon>
        <taxon>eudicotyledons</taxon>
        <taxon>Gunneridae</taxon>
        <taxon>Pentapetalae</taxon>
        <taxon>rosids</taxon>
        <taxon>fabids</taxon>
        <taxon>Rosales</taxon>
        <taxon>Rhamnaceae</taxon>
        <taxon>Paliureae</taxon>
        <taxon>Ziziphus</taxon>
    </lineage>
</organism>
<protein>
    <submittedName>
        <fullName evidence="1">Uncharacterized protein</fullName>
    </submittedName>
</protein>
<evidence type="ECO:0000313" key="2">
    <source>
        <dbReference type="Proteomes" id="UP000813462"/>
    </source>
</evidence>
<dbReference type="EMBL" id="JAEACU010000002">
    <property type="protein sequence ID" value="KAH7542010.1"/>
    <property type="molecule type" value="Genomic_DNA"/>
</dbReference>
<comment type="caution">
    <text evidence="1">The sequence shown here is derived from an EMBL/GenBank/DDBJ whole genome shotgun (WGS) entry which is preliminary data.</text>
</comment>
<gene>
    <name evidence="1" type="ORF">FEM48_Zijuj02G0028200</name>
</gene>
<proteinExistence type="predicted"/>
<dbReference type="Proteomes" id="UP000813462">
    <property type="component" value="Unassembled WGS sequence"/>
</dbReference>
<dbReference type="AlphaFoldDB" id="A0A978VT65"/>